<dbReference type="STRING" id="655353.SAMN04488056_110100"/>
<feature type="compositionally biased region" description="Acidic residues" evidence="1">
    <location>
        <begin position="441"/>
        <end position="450"/>
    </location>
</feature>
<organism evidence="2 3">
    <name type="scientific">Cohaesibacter marisflavi</name>
    <dbReference type="NCBI Taxonomy" id="655353"/>
    <lineage>
        <taxon>Bacteria</taxon>
        <taxon>Pseudomonadati</taxon>
        <taxon>Pseudomonadota</taxon>
        <taxon>Alphaproteobacteria</taxon>
        <taxon>Hyphomicrobiales</taxon>
        <taxon>Cohaesibacteraceae</taxon>
    </lineage>
</organism>
<accession>A0A1I5IZH0</accession>
<dbReference type="GO" id="GO:0003824">
    <property type="term" value="F:catalytic activity"/>
    <property type="evidence" value="ECO:0007669"/>
    <property type="project" value="InterPro"/>
</dbReference>
<protein>
    <submittedName>
        <fullName evidence="2">Chemotaxis phosphatase, CheZ</fullName>
    </submittedName>
</protein>
<feature type="region of interest" description="Disordered" evidence="1">
    <location>
        <begin position="360"/>
        <end position="426"/>
    </location>
</feature>
<dbReference type="SUPFAM" id="SSF75708">
    <property type="entry name" value="Chemotaxis phosphatase CheZ"/>
    <property type="match status" value="1"/>
</dbReference>
<feature type="region of interest" description="Disordered" evidence="1">
    <location>
        <begin position="440"/>
        <end position="461"/>
    </location>
</feature>
<gene>
    <name evidence="2" type="ORF">SAMN04488056_110100</name>
</gene>
<dbReference type="RefSeq" id="WP_175528130.1">
    <property type="nucleotide sequence ID" value="NZ_FOVR01000010.1"/>
</dbReference>
<feature type="compositionally biased region" description="Basic and acidic residues" evidence="1">
    <location>
        <begin position="200"/>
        <end position="212"/>
    </location>
</feature>
<dbReference type="InterPro" id="IPR007439">
    <property type="entry name" value="Chemotax_Pase_CheZ"/>
</dbReference>
<keyword evidence="3" id="KW-1185">Reference proteome</keyword>
<dbReference type="AlphaFoldDB" id="A0A1I5IZH0"/>
<feature type="region of interest" description="Disordered" evidence="1">
    <location>
        <begin position="200"/>
        <end position="229"/>
    </location>
</feature>
<dbReference type="Pfam" id="PF04344">
    <property type="entry name" value="CheZ"/>
    <property type="match status" value="1"/>
</dbReference>
<dbReference type="Gene3D" id="1.10.287.500">
    <property type="entry name" value="Helix hairpin bin"/>
    <property type="match status" value="1"/>
</dbReference>
<evidence type="ECO:0000313" key="2">
    <source>
        <dbReference type="EMBL" id="SFO65965.1"/>
    </source>
</evidence>
<dbReference type="GO" id="GO:0050920">
    <property type="term" value="P:regulation of chemotaxis"/>
    <property type="evidence" value="ECO:0007669"/>
    <property type="project" value="InterPro"/>
</dbReference>
<dbReference type="GO" id="GO:0009288">
    <property type="term" value="C:bacterial-type flagellum"/>
    <property type="evidence" value="ECO:0007669"/>
    <property type="project" value="InterPro"/>
</dbReference>
<name>A0A1I5IZH0_9HYPH</name>
<feature type="compositionally biased region" description="Basic and acidic residues" evidence="1">
    <location>
        <begin position="451"/>
        <end position="461"/>
    </location>
</feature>
<dbReference type="EMBL" id="FOVR01000010">
    <property type="protein sequence ID" value="SFO65965.1"/>
    <property type="molecule type" value="Genomic_DNA"/>
</dbReference>
<feature type="compositionally biased region" description="Acidic residues" evidence="1">
    <location>
        <begin position="408"/>
        <end position="423"/>
    </location>
</feature>
<evidence type="ECO:0000256" key="1">
    <source>
        <dbReference type="SAM" id="MobiDB-lite"/>
    </source>
</evidence>
<sequence length="461" mass="50693">MPPTPLRQEDYLAIEAAVMETARGRWFLAEYARRNRNADTDTLLTAIDKLEKTVVRERAPSSLMHQVRMDLTDMANAIERTKTEIAQIKHEDNQGSERFERATVELDAIVSQTESATGDILGAAEKIQEFAWTLREMGADSDKCDELDMEATNIYMACSFQDLTGQRIRKIVDAMRYVESRINSMIDIWGFEAEGVEVDQHDHRRHDKRPDAHLLNGPALEGEGVGQDDVDDLFSAPDLYEEADQNDVDALFDNNAQSDQSDVDALFDTAGSDEASSNEAIEEESDLSAEMSQDAADALFATASEGDETDEGSSAEMPSDEMAEWAADEAADVVDEVVDVDTVDADVMDMQDLDWAAEADVDTDAADDMEAVEPEAATSVEDQEADIFASTDAEEPSVEASADTDVTAQDEAEAMPAAEDGEPDIFASADIFDKALNEELASSEEEEEELLDLRDRVAQFS</sequence>
<dbReference type="Proteomes" id="UP000199236">
    <property type="component" value="Unassembled WGS sequence"/>
</dbReference>
<evidence type="ECO:0000313" key="3">
    <source>
        <dbReference type="Proteomes" id="UP000199236"/>
    </source>
</evidence>
<proteinExistence type="predicted"/>
<reference evidence="2 3" key="1">
    <citation type="submission" date="2016-10" db="EMBL/GenBank/DDBJ databases">
        <authorList>
            <person name="de Groot N.N."/>
        </authorList>
    </citation>
    <scope>NUCLEOTIDE SEQUENCE [LARGE SCALE GENOMIC DNA]</scope>
    <source>
        <strain evidence="2 3">CGMCC 1.9157</strain>
    </source>
</reference>
<feature type="compositionally biased region" description="Acidic residues" evidence="1">
    <location>
        <begin position="360"/>
        <end position="373"/>
    </location>
</feature>